<keyword evidence="1" id="KW-1133">Transmembrane helix</keyword>
<comment type="caution">
    <text evidence="2">The sequence shown here is derived from an EMBL/GenBank/DDBJ whole genome shotgun (WGS) entry which is preliminary data.</text>
</comment>
<dbReference type="EMBL" id="JACORT010000005">
    <property type="protein sequence ID" value="MBC5784041.1"/>
    <property type="molecule type" value="Genomic_DNA"/>
</dbReference>
<keyword evidence="1" id="KW-0812">Transmembrane</keyword>
<keyword evidence="1" id="KW-0472">Membrane</keyword>
<name>A0A923MS96_9BURK</name>
<gene>
    <name evidence="2" type="ORF">H8N03_13905</name>
</gene>
<dbReference type="Proteomes" id="UP000608513">
    <property type="component" value="Unassembled WGS sequence"/>
</dbReference>
<evidence type="ECO:0000313" key="3">
    <source>
        <dbReference type="Proteomes" id="UP000608513"/>
    </source>
</evidence>
<reference evidence="2" key="1">
    <citation type="submission" date="2020-08" db="EMBL/GenBank/DDBJ databases">
        <title>Ramlibacter sp. USB13 16S ribosomal RNA gene genome sequencing and assembly.</title>
        <authorList>
            <person name="Kang M."/>
        </authorList>
    </citation>
    <scope>NUCLEOTIDE SEQUENCE</scope>
    <source>
        <strain evidence="2">USB13</strain>
    </source>
</reference>
<proteinExistence type="predicted"/>
<keyword evidence="3" id="KW-1185">Reference proteome</keyword>
<evidence type="ECO:0000256" key="1">
    <source>
        <dbReference type="SAM" id="Phobius"/>
    </source>
</evidence>
<dbReference type="AlphaFoldDB" id="A0A923MS96"/>
<organism evidence="2 3">
    <name type="scientific">Ramlibacter cellulosilyticus</name>
    <dbReference type="NCBI Taxonomy" id="2764187"/>
    <lineage>
        <taxon>Bacteria</taxon>
        <taxon>Pseudomonadati</taxon>
        <taxon>Pseudomonadota</taxon>
        <taxon>Betaproteobacteria</taxon>
        <taxon>Burkholderiales</taxon>
        <taxon>Comamonadaceae</taxon>
        <taxon>Ramlibacter</taxon>
    </lineage>
</organism>
<protein>
    <submittedName>
        <fullName evidence="2">Zinc ribbon domain-containing protein</fullName>
    </submittedName>
</protein>
<accession>A0A923MS96</accession>
<feature type="transmembrane region" description="Helical" evidence="1">
    <location>
        <begin position="77"/>
        <end position="98"/>
    </location>
</feature>
<dbReference type="RefSeq" id="WP_187076780.1">
    <property type="nucleotide sequence ID" value="NZ_JACORT010000005.1"/>
</dbReference>
<sequence length="387" mass="42689">MTIQCPRCQAASPDGNRFCGACGFGLQPEAATVREYVDGAMRQQVEAAVAARFKDQKLLEVETAQAIAARLTDWAKLFGFFVGVPAALVLLVLAILGIKTYSDFTSQVQRAQAEVTKKLETAGSSAEKLKGDSEKLALEYDKLSARLRDTTAIAAQLDSLTRRVDQIGEKVGISPTSNVSASQKAQIQAAFTGYQQYLGELGYGQTKERVELDVRGDLLQKQGAVAYYEPDKRRMVIDSKYVTEPIVLYREYMHHVLMGGRKLGNSPEHYALESGIAWYLPCSFVGRAETPAVSAWKLTNQRRFSEIRPGHESALVDGTEIWGAAFWEIRQILGQRAADKLILDAWFRLRPAVPPRELAATFAKLLSQDGTHAAAIREIFSRRGVAV</sequence>
<evidence type="ECO:0000313" key="2">
    <source>
        <dbReference type="EMBL" id="MBC5784041.1"/>
    </source>
</evidence>